<dbReference type="Proteomes" id="UP001341840">
    <property type="component" value="Unassembled WGS sequence"/>
</dbReference>
<accession>A0ABU6WT95</accession>
<reference evidence="2 3" key="1">
    <citation type="journal article" date="2023" name="Plants (Basel)">
        <title>Bridging the Gap: Combining Genomics and Transcriptomics Approaches to Understand Stylosanthes scabra, an Orphan Legume from the Brazilian Caatinga.</title>
        <authorList>
            <person name="Ferreira-Neto J.R.C."/>
            <person name="da Silva M.D."/>
            <person name="Binneck E."/>
            <person name="de Melo N.F."/>
            <person name="da Silva R.H."/>
            <person name="de Melo A.L.T.M."/>
            <person name="Pandolfi V."/>
            <person name="Bustamante F.O."/>
            <person name="Brasileiro-Vidal A.C."/>
            <person name="Benko-Iseppon A.M."/>
        </authorList>
    </citation>
    <scope>NUCLEOTIDE SEQUENCE [LARGE SCALE GENOMIC DNA]</scope>
    <source>
        <tissue evidence="2">Leaves</tissue>
    </source>
</reference>
<sequence length="361" mass="41163">MPKKAIVASSRGKGLHFALLGPIKQSQSTQEFGSSTQQLQSAQKSGSSTQQSPSQSSQQAKQTKAHYAFPIQTLMALQDQGVTKINKISWAEICSESDEDIDLTQLIAQAAKQKTIIRSPQEKAILSKPQNTSITTKPQKAQTNYLPTNKFSNIIQMEPEFWDESPNKVIPKIFPTRFHFKPISPGKTRQFYEFILVDTDSVSIKHYKDKNNPELITHSTIQILKFFSIFSLSWVFSWQYNYGKPDHPKAFPILQRHAYVKWWSQFDSLMAYLEKVREWFKNNPKSQKISDPETASFLNQKVQIQVALAGSQSKQSIKGKLKQILHLLQEDEELSPNEESDQECEDSPNEDDCFGINLDDD</sequence>
<feature type="region of interest" description="Disordered" evidence="1">
    <location>
        <begin position="332"/>
        <end position="361"/>
    </location>
</feature>
<gene>
    <name evidence="2" type="ORF">PIB30_083605</name>
</gene>
<organism evidence="2 3">
    <name type="scientific">Stylosanthes scabra</name>
    <dbReference type="NCBI Taxonomy" id="79078"/>
    <lineage>
        <taxon>Eukaryota</taxon>
        <taxon>Viridiplantae</taxon>
        <taxon>Streptophyta</taxon>
        <taxon>Embryophyta</taxon>
        <taxon>Tracheophyta</taxon>
        <taxon>Spermatophyta</taxon>
        <taxon>Magnoliopsida</taxon>
        <taxon>eudicotyledons</taxon>
        <taxon>Gunneridae</taxon>
        <taxon>Pentapetalae</taxon>
        <taxon>rosids</taxon>
        <taxon>fabids</taxon>
        <taxon>Fabales</taxon>
        <taxon>Fabaceae</taxon>
        <taxon>Papilionoideae</taxon>
        <taxon>50 kb inversion clade</taxon>
        <taxon>dalbergioids sensu lato</taxon>
        <taxon>Dalbergieae</taxon>
        <taxon>Pterocarpus clade</taxon>
        <taxon>Stylosanthes</taxon>
    </lineage>
</organism>
<dbReference type="PANTHER" id="PTHR46249:SF31">
    <property type="entry name" value="AMINOTRANSFERASE-LIKE PLANT MOBILE DOMAIN-CONTAINING PROTEIN"/>
    <property type="match status" value="1"/>
</dbReference>
<dbReference type="PANTHER" id="PTHR46249">
    <property type="entry name" value="CCHC-TYPE DOMAIN-CONTAINING PROTEIN-RELATED"/>
    <property type="match status" value="1"/>
</dbReference>
<keyword evidence="3" id="KW-1185">Reference proteome</keyword>
<evidence type="ECO:0000313" key="2">
    <source>
        <dbReference type="EMBL" id="MED6188185.1"/>
    </source>
</evidence>
<evidence type="ECO:0000313" key="3">
    <source>
        <dbReference type="Proteomes" id="UP001341840"/>
    </source>
</evidence>
<comment type="caution">
    <text evidence="2">The sequence shown here is derived from an EMBL/GenBank/DDBJ whole genome shotgun (WGS) entry which is preliminary data.</text>
</comment>
<feature type="compositionally biased region" description="Low complexity" evidence="1">
    <location>
        <begin position="43"/>
        <end position="62"/>
    </location>
</feature>
<name>A0ABU6WT95_9FABA</name>
<dbReference type="EMBL" id="JASCZI010182570">
    <property type="protein sequence ID" value="MED6188185.1"/>
    <property type="molecule type" value="Genomic_DNA"/>
</dbReference>
<feature type="compositionally biased region" description="Polar residues" evidence="1">
    <location>
        <begin position="28"/>
        <end position="42"/>
    </location>
</feature>
<proteinExistence type="predicted"/>
<protein>
    <submittedName>
        <fullName evidence="2">Uncharacterized protein</fullName>
    </submittedName>
</protein>
<feature type="region of interest" description="Disordered" evidence="1">
    <location>
        <begin position="28"/>
        <end position="63"/>
    </location>
</feature>
<evidence type="ECO:0000256" key="1">
    <source>
        <dbReference type="SAM" id="MobiDB-lite"/>
    </source>
</evidence>